<reference evidence="1 2" key="2">
    <citation type="journal article" date="2018" name="Hortic Res">
        <title>Improved Brassica rapa reference genome by single-molecule sequencing and chromosome conformation capture technologies.</title>
        <authorList>
            <person name="Zhang L."/>
            <person name="Cai X."/>
            <person name="Wu J."/>
            <person name="Liu M."/>
            <person name="Grob S."/>
            <person name="Cheng F."/>
            <person name="Liang J."/>
            <person name="Cai C."/>
            <person name="Liu Z."/>
            <person name="Liu B."/>
            <person name="Wang F."/>
            <person name="Li S."/>
            <person name="Liu F."/>
            <person name="Li X."/>
            <person name="Cheng L."/>
            <person name="Yang W."/>
            <person name="Li M.H."/>
            <person name="Grossniklaus U."/>
            <person name="Zheng H."/>
            <person name="Wang X."/>
        </authorList>
    </citation>
    <scope>NUCLEOTIDE SEQUENCE [LARGE SCALE GENOMIC DNA]</scope>
    <source>
        <strain evidence="1 2">cv. Chiifu-401-42</strain>
    </source>
</reference>
<dbReference type="HOGENOM" id="CLU_1039578_0_0_1"/>
<dbReference type="AlphaFoldDB" id="M4D0Z3"/>
<dbReference type="InParanoid" id="M4D0Z3"/>
<reference evidence="1 2" key="1">
    <citation type="journal article" date="2011" name="Nat. Genet.">
        <title>The genome of the mesopolyploid crop species Brassica rapa.</title>
        <authorList>
            <consortium name="Brassica rapa Genome Sequencing Project Consortium"/>
            <person name="Wang X."/>
            <person name="Wang H."/>
            <person name="Wang J."/>
            <person name="Sun R."/>
            <person name="Wu J."/>
            <person name="Liu S."/>
            <person name="Bai Y."/>
            <person name="Mun J.H."/>
            <person name="Bancroft I."/>
            <person name="Cheng F."/>
            <person name="Huang S."/>
            <person name="Li X."/>
            <person name="Hua W."/>
            <person name="Wang J."/>
            <person name="Wang X."/>
            <person name="Freeling M."/>
            <person name="Pires J.C."/>
            <person name="Paterson A.H."/>
            <person name="Chalhoub B."/>
            <person name="Wang B."/>
            <person name="Hayward A."/>
            <person name="Sharpe A.G."/>
            <person name="Park B.S."/>
            <person name="Weisshaar B."/>
            <person name="Liu B."/>
            <person name="Li B."/>
            <person name="Liu B."/>
            <person name="Tong C."/>
            <person name="Song C."/>
            <person name="Duran C."/>
            <person name="Peng C."/>
            <person name="Geng C."/>
            <person name="Koh C."/>
            <person name="Lin C."/>
            <person name="Edwards D."/>
            <person name="Mu D."/>
            <person name="Shen D."/>
            <person name="Soumpourou E."/>
            <person name="Li F."/>
            <person name="Fraser F."/>
            <person name="Conant G."/>
            <person name="Lassalle G."/>
            <person name="King G.J."/>
            <person name="Bonnema G."/>
            <person name="Tang H."/>
            <person name="Wang H."/>
            <person name="Belcram H."/>
            <person name="Zhou H."/>
            <person name="Hirakawa H."/>
            <person name="Abe H."/>
            <person name="Guo H."/>
            <person name="Wang H."/>
            <person name="Jin H."/>
            <person name="Parkin I.A."/>
            <person name="Batley J."/>
            <person name="Kim J.S."/>
            <person name="Just J."/>
            <person name="Li J."/>
            <person name="Xu J."/>
            <person name="Deng J."/>
            <person name="Kim J.A."/>
            <person name="Li J."/>
            <person name="Yu J."/>
            <person name="Meng J."/>
            <person name="Wang J."/>
            <person name="Min J."/>
            <person name="Poulain J."/>
            <person name="Wang J."/>
            <person name="Hatakeyama K."/>
            <person name="Wu K."/>
            <person name="Wang L."/>
            <person name="Fang L."/>
            <person name="Trick M."/>
            <person name="Links M.G."/>
            <person name="Zhao M."/>
            <person name="Jin M."/>
            <person name="Ramchiary N."/>
            <person name="Drou N."/>
            <person name="Berkman P.J."/>
            <person name="Cai Q."/>
            <person name="Huang Q."/>
            <person name="Li R."/>
            <person name="Tabata S."/>
            <person name="Cheng S."/>
            <person name="Zhang S."/>
            <person name="Zhang S."/>
            <person name="Huang S."/>
            <person name="Sato S."/>
            <person name="Sun S."/>
            <person name="Kwon S.J."/>
            <person name="Choi S.R."/>
            <person name="Lee T.H."/>
            <person name="Fan W."/>
            <person name="Zhao X."/>
            <person name="Tan X."/>
            <person name="Xu X."/>
            <person name="Wang Y."/>
            <person name="Qiu Y."/>
            <person name="Yin Y."/>
            <person name="Li Y."/>
            <person name="Du Y."/>
            <person name="Liao Y."/>
            <person name="Lim Y."/>
            <person name="Narusaka Y."/>
            <person name="Wang Y."/>
            <person name="Wang Z."/>
            <person name="Li Z."/>
            <person name="Wang Z."/>
            <person name="Xiong Z."/>
            <person name="Zhang Z."/>
        </authorList>
    </citation>
    <scope>NUCLEOTIDE SEQUENCE [LARGE SCALE GENOMIC DNA]</scope>
    <source>
        <strain evidence="1 2">cv. Chiifu-401-42</strain>
    </source>
</reference>
<protein>
    <submittedName>
        <fullName evidence="1">Uncharacterized protein</fullName>
    </submittedName>
</protein>
<dbReference type="EnsemblPlants" id="Bra010142.1">
    <property type="protein sequence ID" value="Bra010142.1-P"/>
    <property type="gene ID" value="Bra010142"/>
</dbReference>
<accession>M4D0Z3</accession>
<dbReference type="Proteomes" id="UP000011750">
    <property type="component" value="Chromosome A06"/>
</dbReference>
<name>M4D0Z3_BRACM</name>
<dbReference type="Gramene" id="Bra010142.1">
    <property type="protein sequence ID" value="Bra010142.1-P"/>
    <property type="gene ID" value="Bra010142"/>
</dbReference>
<evidence type="ECO:0000313" key="2">
    <source>
        <dbReference type="Proteomes" id="UP000011750"/>
    </source>
</evidence>
<organism evidence="1 2">
    <name type="scientific">Brassica campestris</name>
    <name type="common">Field mustard</name>
    <dbReference type="NCBI Taxonomy" id="3711"/>
    <lineage>
        <taxon>Eukaryota</taxon>
        <taxon>Viridiplantae</taxon>
        <taxon>Streptophyta</taxon>
        <taxon>Embryophyta</taxon>
        <taxon>Tracheophyta</taxon>
        <taxon>Spermatophyta</taxon>
        <taxon>Magnoliopsida</taxon>
        <taxon>eudicotyledons</taxon>
        <taxon>Gunneridae</taxon>
        <taxon>Pentapetalae</taxon>
        <taxon>rosids</taxon>
        <taxon>malvids</taxon>
        <taxon>Brassicales</taxon>
        <taxon>Brassicaceae</taxon>
        <taxon>Brassiceae</taxon>
        <taxon>Brassica</taxon>
    </lineage>
</organism>
<sequence>MHDRFTSPIMRYLDTLSTYMTNVQKDIGKLNDQHDFQEEGSTSIDGFRRTSLDGKKPTEHLPYTADSVDQITSKLYKAIDTLEDRLEKRCDDIYLPIDVIISGLDSQAEWLQKEVRAIQRQLASQHQISTSIDGAHSKSIDNATPATIDRHLVASIDTMSILDDAQLIPNHMESMKEQLNELSEYAYSKIRCYLFSIEDILERLQNISNVVQNMERDGPEMMRPQEVSLQLRPECAEMRVLNVGSSWRGVKYEVSLLQVRVSLRTKLS</sequence>
<evidence type="ECO:0000313" key="1">
    <source>
        <dbReference type="EnsemblPlants" id="Bra010142.1-P"/>
    </source>
</evidence>
<proteinExistence type="predicted"/>
<reference evidence="1" key="3">
    <citation type="submission" date="2023-03" db="UniProtKB">
        <authorList>
            <consortium name="EnsemblPlants"/>
        </authorList>
    </citation>
    <scope>IDENTIFICATION</scope>
    <source>
        <strain evidence="1">cv. Chiifu-401-42</strain>
    </source>
</reference>
<keyword evidence="2" id="KW-1185">Reference proteome</keyword>